<name>M5FWJ9_DACPD</name>
<proteinExistence type="predicted"/>
<dbReference type="OrthoDB" id="2576334at2759"/>
<feature type="region of interest" description="Disordered" evidence="1">
    <location>
        <begin position="470"/>
        <end position="497"/>
    </location>
</feature>
<dbReference type="GeneID" id="63683496"/>
<protein>
    <submittedName>
        <fullName evidence="2">Uncharacterized protein</fullName>
    </submittedName>
</protein>
<evidence type="ECO:0000313" key="3">
    <source>
        <dbReference type="Proteomes" id="UP000030653"/>
    </source>
</evidence>
<evidence type="ECO:0000313" key="2">
    <source>
        <dbReference type="EMBL" id="EJU02316.1"/>
    </source>
</evidence>
<dbReference type="HOGENOM" id="CLU_548625_0_0_1"/>
<feature type="region of interest" description="Disordered" evidence="1">
    <location>
        <begin position="352"/>
        <end position="390"/>
    </location>
</feature>
<reference evidence="2 3" key="1">
    <citation type="journal article" date="2012" name="Science">
        <title>The Paleozoic origin of enzymatic lignin decomposition reconstructed from 31 fungal genomes.</title>
        <authorList>
            <person name="Floudas D."/>
            <person name="Binder M."/>
            <person name="Riley R."/>
            <person name="Barry K."/>
            <person name="Blanchette R.A."/>
            <person name="Henrissat B."/>
            <person name="Martinez A.T."/>
            <person name="Otillar R."/>
            <person name="Spatafora J.W."/>
            <person name="Yadav J.S."/>
            <person name="Aerts A."/>
            <person name="Benoit I."/>
            <person name="Boyd A."/>
            <person name="Carlson A."/>
            <person name="Copeland A."/>
            <person name="Coutinho P.M."/>
            <person name="de Vries R.P."/>
            <person name="Ferreira P."/>
            <person name="Findley K."/>
            <person name="Foster B."/>
            <person name="Gaskell J."/>
            <person name="Glotzer D."/>
            <person name="Gorecki P."/>
            <person name="Heitman J."/>
            <person name="Hesse C."/>
            <person name="Hori C."/>
            <person name="Igarashi K."/>
            <person name="Jurgens J.A."/>
            <person name="Kallen N."/>
            <person name="Kersten P."/>
            <person name="Kohler A."/>
            <person name="Kuees U."/>
            <person name="Kumar T.K.A."/>
            <person name="Kuo A."/>
            <person name="LaButti K."/>
            <person name="Larrondo L.F."/>
            <person name="Lindquist E."/>
            <person name="Ling A."/>
            <person name="Lombard V."/>
            <person name="Lucas S."/>
            <person name="Lundell T."/>
            <person name="Martin R."/>
            <person name="McLaughlin D.J."/>
            <person name="Morgenstern I."/>
            <person name="Morin E."/>
            <person name="Murat C."/>
            <person name="Nagy L.G."/>
            <person name="Nolan M."/>
            <person name="Ohm R.A."/>
            <person name="Patyshakuliyeva A."/>
            <person name="Rokas A."/>
            <person name="Ruiz-Duenas F.J."/>
            <person name="Sabat G."/>
            <person name="Salamov A."/>
            <person name="Samejima M."/>
            <person name="Schmutz J."/>
            <person name="Slot J.C."/>
            <person name="St John F."/>
            <person name="Stenlid J."/>
            <person name="Sun H."/>
            <person name="Sun S."/>
            <person name="Syed K."/>
            <person name="Tsang A."/>
            <person name="Wiebenga A."/>
            <person name="Young D."/>
            <person name="Pisabarro A."/>
            <person name="Eastwood D.C."/>
            <person name="Martin F."/>
            <person name="Cullen D."/>
            <person name="Grigoriev I.V."/>
            <person name="Hibbett D.S."/>
        </authorList>
    </citation>
    <scope>NUCLEOTIDE SEQUENCE [LARGE SCALE GENOMIC DNA]</scope>
    <source>
        <strain evidence="2 3">DJM-731 SS1</strain>
    </source>
</reference>
<dbReference type="Gene3D" id="2.60.120.260">
    <property type="entry name" value="Galactose-binding domain-like"/>
    <property type="match status" value="1"/>
</dbReference>
<accession>M5FWJ9</accession>
<organism evidence="2 3">
    <name type="scientific">Dacryopinax primogenitus (strain DJM 731)</name>
    <name type="common">Brown rot fungus</name>
    <dbReference type="NCBI Taxonomy" id="1858805"/>
    <lineage>
        <taxon>Eukaryota</taxon>
        <taxon>Fungi</taxon>
        <taxon>Dikarya</taxon>
        <taxon>Basidiomycota</taxon>
        <taxon>Agaricomycotina</taxon>
        <taxon>Dacrymycetes</taxon>
        <taxon>Dacrymycetales</taxon>
        <taxon>Dacrymycetaceae</taxon>
        <taxon>Dacryopinax</taxon>
    </lineage>
</organism>
<keyword evidence="3" id="KW-1185">Reference proteome</keyword>
<sequence>MALPQIGLNAIGSNLTLGSQSPVFTYLPARDGSVNNGWNASYTGTTHAEAYGGGVGVGTAYRETQMDGASVGLSYNGTSVYFCLGLSSYPASFQLTVDGITGAYTIQQSSDPACDGYEGADSVVLVNNLQDGAHEVSLSVSVDQPGYVRFYGAVVTLIGGSTEQVLKRTNISWADKSWIYEPTGVWGNRPDYDLFNNSLAIGDLEGSSRWARTYDPTSIAEISITDTSVFYLLGPIGPKFANYTVSFSGASQTFIPTNYFAAYQQVLYFAGWLDPTLAYTLTLQNWDEQNPAQTSAMYLAIDALVLMKPVAASEYRHPRVRNQVPHMCSRGPTYPDSHIYFIPLHPHIASTRNSRWSSGRPGTPHRASSTPDALTSEAMEDATRSRRRRSTFATRPFSILPNPNQSLQVLEAYITQRHIYLIVSTPAPEAGSDHLHAEPRPPNIDRFCHLYLAPVHSDREGSSFLFGAEPGHTSNEDHITNDVEDTNYAAGSKQLAP</sequence>
<dbReference type="EMBL" id="JH795862">
    <property type="protein sequence ID" value="EJU02316.1"/>
    <property type="molecule type" value="Genomic_DNA"/>
</dbReference>
<dbReference type="RefSeq" id="XP_040629213.1">
    <property type="nucleotide sequence ID" value="XM_040768434.1"/>
</dbReference>
<gene>
    <name evidence="2" type="ORF">DACRYDRAFT_107246</name>
</gene>
<dbReference type="AlphaFoldDB" id="M5FWJ9"/>
<dbReference type="Proteomes" id="UP000030653">
    <property type="component" value="Unassembled WGS sequence"/>
</dbReference>
<evidence type="ECO:0000256" key="1">
    <source>
        <dbReference type="SAM" id="MobiDB-lite"/>
    </source>
</evidence>